<dbReference type="GO" id="GO:0008909">
    <property type="term" value="F:isochorismate synthase activity"/>
    <property type="evidence" value="ECO:0007669"/>
    <property type="project" value="InterPro"/>
</dbReference>
<dbReference type="GO" id="GO:0042372">
    <property type="term" value="P:phylloquinone biosynthetic process"/>
    <property type="evidence" value="ECO:0007669"/>
    <property type="project" value="TreeGrafter"/>
</dbReference>
<protein>
    <recommendedName>
        <fullName evidence="3">Protein PHYLLO, chloroplastic</fullName>
    </recommendedName>
</protein>
<dbReference type="EMBL" id="CM017650">
    <property type="protein sequence ID" value="TYI93769.1"/>
    <property type="molecule type" value="Genomic_DNA"/>
</dbReference>
<sequence>MGRDDDLVVETCITRTLPPALTLEHGLQSIKQAVEELKFNPPCASSGVLRFQVAVPPSAKALNWFCSQPESSAVFPMFFLSKETISPTCKSLYLNKVRGVFGIGAAISFTSSICIPGGLSSTKRFLSNDSVLMSTYGFLDINFNTDLSSVKHKAGSFYFFIPLIELDEHEDISILAATLVWSDSCLCTFEQAIHSYESALYQVLIIFHTLQCVVF</sequence>
<accession>A0A5D2VWX4</accession>
<dbReference type="PANTHER" id="PTHR47253:SF6">
    <property type="entry name" value="OS02G0581400 PROTEIN"/>
    <property type="match status" value="1"/>
</dbReference>
<dbReference type="InterPro" id="IPR044250">
    <property type="entry name" value="MenF-like"/>
</dbReference>
<dbReference type="PANTHER" id="PTHR47253">
    <property type="match status" value="1"/>
</dbReference>
<dbReference type="Proteomes" id="UP000323597">
    <property type="component" value="Chromosome D02"/>
</dbReference>
<organism evidence="1 2">
    <name type="scientific">Gossypium mustelinum</name>
    <name type="common">Cotton</name>
    <name type="synonym">Gossypium caicoense</name>
    <dbReference type="NCBI Taxonomy" id="34275"/>
    <lineage>
        <taxon>Eukaryota</taxon>
        <taxon>Viridiplantae</taxon>
        <taxon>Streptophyta</taxon>
        <taxon>Embryophyta</taxon>
        <taxon>Tracheophyta</taxon>
        <taxon>Spermatophyta</taxon>
        <taxon>Magnoliopsida</taxon>
        <taxon>eudicotyledons</taxon>
        <taxon>Gunneridae</taxon>
        <taxon>Pentapetalae</taxon>
        <taxon>rosids</taxon>
        <taxon>malvids</taxon>
        <taxon>Malvales</taxon>
        <taxon>Malvaceae</taxon>
        <taxon>Malvoideae</taxon>
        <taxon>Gossypium</taxon>
    </lineage>
</organism>
<reference evidence="1 2" key="1">
    <citation type="submission" date="2019-07" db="EMBL/GenBank/DDBJ databases">
        <title>WGS assembly of Gossypium mustelinum.</title>
        <authorList>
            <person name="Chen Z.J."/>
            <person name="Sreedasyam A."/>
            <person name="Ando A."/>
            <person name="Song Q."/>
            <person name="De L."/>
            <person name="Hulse-Kemp A."/>
            <person name="Ding M."/>
            <person name="Ye W."/>
            <person name="Kirkbride R."/>
            <person name="Jenkins J."/>
            <person name="Plott C."/>
            <person name="Lovell J."/>
            <person name="Lin Y.-M."/>
            <person name="Vaughn R."/>
            <person name="Liu B."/>
            <person name="Li W."/>
            <person name="Simpson S."/>
            <person name="Scheffler B."/>
            <person name="Saski C."/>
            <person name="Grover C."/>
            <person name="Hu G."/>
            <person name="Conover J."/>
            <person name="Carlson J."/>
            <person name="Shu S."/>
            <person name="Boston L."/>
            <person name="Williams M."/>
            <person name="Peterson D."/>
            <person name="Mcgee K."/>
            <person name="Jones D."/>
            <person name="Wendel J."/>
            <person name="Stelly D."/>
            <person name="Grimwood J."/>
            <person name="Schmutz J."/>
        </authorList>
    </citation>
    <scope>NUCLEOTIDE SEQUENCE [LARGE SCALE GENOMIC DNA]</scope>
    <source>
        <strain evidence="1">1408120.09</strain>
    </source>
</reference>
<keyword evidence="2" id="KW-1185">Reference proteome</keyword>
<dbReference type="AlphaFoldDB" id="A0A5D2VWX4"/>
<dbReference type="GO" id="GO:0009536">
    <property type="term" value="C:plastid"/>
    <property type="evidence" value="ECO:0007669"/>
    <property type="project" value="TreeGrafter"/>
</dbReference>
<evidence type="ECO:0008006" key="3">
    <source>
        <dbReference type="Google" id="ProtNLM"/>
    </source>
</evidence>
<gene>
    <name evidence="1" type="ORF">E1A91_D02G157100v1</name>
</gene>
<evidence type="ECO:0000313" key="1">
    <source>
        <dbReference type="EMBL" id="TYI93769.1"/>
    </source>
</evidence>
<name>A0A5D2VWX4_GOSMU</name>
<proteinExistence type="predicted"/>
<evidence type="ECO:0000313" key="2">
    <source>
        <dbReference type="Proteomes" id="UP000323597"/>
    </source>
</evidence>